<evidence type="ECO:0000313" key="1">
    <source>
        <dbReference type="EMBL" id="OHU47364.1"/>
    </source>
</evidence>
<sequence length="63" mass="7031">MVHNGSAEFAPSDIHVACESAEEDEARTRAGWNAYSPKGEVSATYIGHMSYLEYEQLGRRPKE</sequence>
<name>A0A1S1LL83_MYCCH</name>
<organism evidence="1 2">
    <name type="scientific">Mycobacteroides chelonae</name>
    <name type="common">Mycobacterium chelonae</name>
    <dbReference type="NCBI Taxonomy" id="1774"/>
    <lineage>
        <taxon>Bacteria</taxon>
        <taxon>Bacillati</taxon>
        <taxon>Actinomycetota</taxon>
        <taxon>Actinomycetes</taxon>
        <taxon>Mycobacteriales</taxon>
        <taxon>Mycobacteriaceae</taxon>
        <taxon>Mycobacteroides</taxon>
    </lineage>
</organism>
<dbReference type="AlphaFoldDB" id="A0A1S1LL83"/>
<proteinExistence type="predicted"/>
<dbReference type="Proteomes" id="UP000180043">
    <property type="component" value="Unassembled WGS sequence"/>
</dbReference>
<comment type="caution">
    <text evidence="1">The sequence shown here is derived from an EMBL/GenBank/DDBJ whole genome shotgun (WGS) entry which is preliminary data.</text>
</comment>
<reference evidence="1 2" key="1">
    <citation type="submission" date="2016-10" db="EMBL/GenBank/DDBJ databases">
        <title>Evaluation of Human, Veterinary and Environmental Mycobacterium chelonae Isolates by Core Genome Phylogenomic Analysis, Targeted Gene Comparison, and Anti-microbial Susceptibility Patterns: A Tale of Mistaken Identities.</title>
        <authorList>
            <person name="Fogelson S.B."/>
            <person name="Camus A.C."/>
            <person name="Lorenz W."/>
            <person name="Vasireddy R."/>
            <person name="Vasireddy S."/>
            <person name="Smith T."/>
            <person name="Brown-Elliott B.A."/>
            <person name="Wallace R.J.Jr."/>
            <person name="Hasan N.A."/>
            <person name="Reischl U."/>
            <person name="Sanchez S."/>
        </authorList>
    </citation>
    <scope>NUCLEOTIDE SEQUENCE [LARGE SCALE GENOMIC DNA]</scope>
    <source>
        <strain evidence="1 2">15515</strain>
    </source>
</reference>
<evidence type="ECO:0000313" key="2">
    <source>
        <dbReference type="Proteomes" id="UP000180043"/>
    </source>
</evidence>
<dbReference type="EMBL" id="MLIQ01000042">
    <property type="protein sequence ID" value="OHU47364.1"/>
    <property type="molecule type" value="Genomic_DNA"/>
</dbReference>
<protein>
    <submittedName>
        <fullName evidence="1">Uncharacterized protein</fullName>
    </submittedName>
</protein>
<accession>A0A1S1LL83</accession>
<gene>
    <name evidence="1" type="ORF">BKG82_27330</name>
</gene>